<dbReference type="RefSeq" id="WP_085472279.1">
    <property type="nucleotide sequence ID" value="NZ_FXAU01000002.1"/>
</dbReference>
<dbReference type="STRING" id="561061.SAMN05660862_1432"/>
<dbReference type="Pfam" id="PF00392">
    <property type="entry name" value="GntR"/>
    <property type="match status" value="1"/>
</dbReference>
<name>A0A1X7J4J6_9SPHI</name>
<gene>
    <name evidence="5" type="ORF">SAMN05660862_1432</name>
</gene>
<keyword evidence="1" id="KW-0805">Transcription regulation</keyword>
<protein>
    <submittedName>
        <fullName evidence="5">DNA-binding transcriptional regulator YhcF, GntR family</fullName>
    </submittedName>
</protein>
<dbReference type="EMBL" id="FXAU01000002">
    <property type="protein sequence ID" value="SMG22475.1"/>
    <property type="molecule type" value="Genomic_DNA"/>
</dbReference>
<evidence type="ECO:0000256" key="3">
    <source>
        <dbReference type="ARBA" id="ARBA00023163"/>
    </source>
</evidence>
<proteinExistence type="predicted"/>
<keyword evidence="2 5" id="KW-0238">DNA-binding</keyword>
<dbReference type="Proteomes" id="UP000192980">
    <property type="component" value="Unassembled WGS sequence"/>
</dbReference>
<dbReference type="AlphaFoldDB" id="A0A1X7J4J6"/>
<dbReference type="CDD" id="cd07377">
    <property type="entry name" value="WHTH_GntR"/>
    <property type="match status" value="1"/>
</dbReference>
<dbReference type="InterPro" id="IPR036390">
    <property type="entry name" value="WH_DNA-bd_sf"/>
</dbReference>
<sequence>MLFTSDKAIYLQIKELVMEKILLEEWLPDTKLPSVRDFGAEIEVNPNTVMRAYDILQQDQIIYNKRGVGFFVSPEARALAQQEKKKEFIETELPTFFKTMHLLKMEINEIINLYNDYKS</sequence>
<dbReference type="PROSITE" id="PS50949">
    <property type="entry name" value="HTH_GNTR"/>
    <property type="match status" value="1"/>
</dbReference>
<keyword evidence="6" id="KW-1185">Reference proteome</keyword>
<dbReference type="Gene3D" id="1.10.287.100">
    <property type="match status" value="1"/>
</dbReference>
<keyword evidence="3" id="KW-0804">Transcription</keyword>
<dbReference type="PANTHER" id="PTHR38445:SF10">
    <property type="entry name" value="GNTR-FAMILY TRANSCRIPTIONAL REGULATOR"/>
    <property type="match status" value="1"/>
</dbReference>
<dbReference type="InterPro" id="IPR000524">
    <property type="entry name" value="Tscrpt_reg_HTH_GntR"/>
</dbReference>
<evidence type="ECO:0000256" key="1">
    <source>
        <dbReference type="ARBA" id="ARBA00023015"/>
    </source>
</evidence>
<evidence type="ECO:0000313" key="5">
    <source>
        <dbReference type="EMBL" id="SMG22475.1"/>
    </source>
</evidence>
<evidence type="ECO:0000259" key="4">
    <source>
        <dbReference type="PROSITE" id="PS50949"/>
    </source>
</evidence>
<dbReference type="PANTHER" id="PTHR38445">
    <property type="entry name" value="HTH-TYPE TRANSCRIPTIONAL REPRESSOR YTRA"/>
    <property type="match status" value="1"/>
</dbReference>
<dbReference type="OrthoDB" id="362473at2"/>
<dbReference type="GO" id="GO:0003677">
    <property type="term" value="F:DNA binding"/>
    <property type="evidence" value="ECO:0007669"/>
    <property type="project" value="UniProtKB-KW"/>
</dbReference>
<evidence type="ECO:0000313" key="6">
    <source>
        <dbReference type="Proteomes" id="UP000192980"/>
    </source>
</evidence>
<dbReference type="Gene3D" id="1.10.10.10">
    <property type="entry name" value="Winged helix-like DNA-binding domain superfamily/Winged helix DNA-binding domain"/>
    <property type="match status" value="1"/>
</dbReference>
<dbReference type="SMART" id="SM00345">
    <property type="entry name" value="HTH_GNTR"/>
    <property type="match status" value="1"/>
</dbReference>
<dbReference type="GO" id="GO:0003700">
    <property type="term" value="F:DNA-binding transcription factor activity"/>
    <property type="evidence" value="ECO:0007669"/>
    <property type="project" value="InterPro"/>
</dbReference>
<organism evidence="5 6">
    <name type="scientific">Sphingobacterium psychroaquaticum</name>
    <dbReference type="NCBI Taxonomy" id="561061"/>
    <lineage>
        <taxon>Bacteria</taxon>
        <taxon>Pseudomonadati</taxon>
        <taxon>Bacteroidota</taxon>
        <taxon>Sphingobacteriia</taxon>
        <taxon>Sphingobacteriales</taxon>
        <taxon>Sphingobacteriaceae</taxon>
        <taxon>Sphingobacterium</taxon>
    </lineage>
</organism>
<feature type="domain" description="HTH gntR-type" evidence="4">
    <location>
        <begin position="7"/>
        <end position="75"/>
    </location>
</feature>
<dbReference type="InterPro" id="IPR036388">
    <property type="entry name" value="WH-like_DNA-bd_sf"/>
</dbReference>
<accession>A0A1X7J4J6</accession>
<reference evidence="5 6" key="1">
    <citation type="submission" date="2017-04" db="EMBL/GenBank/DDBJ databases">
        <authorList>
            <person name="Afonso C.L."/>
            <person name="Miller P.J."/>
            <person name="Scott M.A."/>
            <person name="Spackman E."/>
            <person name="Goraichik I."/>
            <person name="Dimitrov K.M."/>
            <person name="Suarez D.L."/>
            <person name="Swayne D.E."/>
        </authorList>
    </citation>
    <scope>NUCLEOTIDE SEQUENCE [LARGE SCALE GENOMIC DNA]</scope>
    <source>
        <strain evidence="5 6">DSM 22418</strain>
    </source>
</reference>
<dbReference type="SUPFAM" id="SSF46785">
    <property type="entry name" value="Winged helix' DNA-binding domain"/>
    <property type="match status" value="1"/>
</dbReference>
<evidence type="ECO:0000256" key="2">
    <source>
        <dbReference type="ARBA" id="ARBA00023125"/>
    </source>
</evidence>